<accession>A0A1Q4VAI8</accession>
<dbReference type="GO" id="GO:0043041">
    <property type="term" value="P:amino acid activation for nonribosomal peptide biosynthetic process"/>
    <property type="evidence" value="ECO:0007669"/>
    <property type="project" value="TreeGrafter"/>
</dbReference>
<dbReference type="EMBL" id="LFBV01000002">
    <property type="protein sequence ID" value="OKH94823.1"/>
    <property type="molecule type" value="Genomic_DNA"/>
</dbReference>
<protein>
    <recommendedName>
        <fullName evidence="1">Condensation domain-containing protein</fullName>
    </recommendedName>
</protein>
<dbReference type="Pfam" id="PF00668">
    <property type="entry name" value="Condensation"/>
    <property type="match status" value="1"/>
</dbReference>
<keyword evidence="3" id="KW-1185">Reference proteome</keyword>
<organism evidence="2 3">
    <name type="scientific">Streptomyces uncialis</name>
    <dbReference type="NCBI Taxonomy" id="1048205"/>
    <lineage>
        <taxon>Bacteria</taxon>
        <taxon>Bacillati</taxon>
        <taxon>Actinomycetota</taxon>
        <taxon>Actinomycetes</taxon>
        <taxon>Kitasatosporales</taxon>
        <taxon>Streptomycetaceae</taxon>
        <taxon>Streptomyces</taxon>
    </lineage>
</organism>
<name>A0A1Q4VAI8_9ACTN</name>
<dbReference type="GO" id="GO:0008610">
    <property type="term" value="P:lipid biosynthetic process"/>
    <property type="evidence" value="ECO:0007669"/>
    <property type="project" value="UniProtKB-ARBA"/>
</dbReference>
<gene>
    <name evidence="2" type="ORF">AB852_11645</name>
</gene>
<evidence type="ECO:0000313" key="3">
    <source>
        <dbReference type="Proteomes" id="UP000186455"/>
    </source>
</evidence>
<dbReference type="Proteomes" id="UP000186455">
    <property type="component" value="Unassembled WGS sequence"/>
</dbReference>
<dbReference type="GO" id="GO:0003824">
    <property type="term" value="F:catalytic activity"/>
    <property type="evidence" value="ECO:0007669"/>
    <property type="project" value="InterPro"/>
</dbReference>
<dbReference type="Gene3D" id="3.30.559.30">
    <property type="entry name" value="Nonribosomal peptide synthetase, condensation domain"/>
    <property type="match status" value="1"/>
</dbReference>
<dbReference type="SUPFAM" id="SSF52777">
    <property type="entry name" value="CoA-dependent acyltransferases"/>
    <property type="match status" value="2"/>
</dbReference>
<dbReference type="InterPro" id="IPR001242">
    <property type="entry name" value="Condensation_dom"/>
</dbReference>
<reference evidence="2 3" key="1">
    <citation type="submission" date="2015-06" db="EMBL/GenBank/DDBJ databases">
        <title>Cloning and characterization of the uncialamcin biosynthetic gene cluster.</title>
        <authorList>
            <person name="Yan X."/>
            <person name="Huang T."/>
            <person name="Ge H."/>
            <person name="Shen B."/>
        </authorList>
    </citation>
    <scope>NUCLEOTIDE SEQUENCE [LARGE SCALE GENOMIC DNA]</scope>
    <source>
        <strain evidence="2 3">DCA2648</strain>
    </source>
</reference>
<proteinExistence type="predicted"/>
<dbReference type="PANTHER" id="PTHR45527:SF1">
    <property type="entry name" value="FATTY ACID SYNTHASE"/>
    <property type="match status" value="1"/>
</dbReference>
<dbReference type="STRING" id="1048205.AB852_11645"/>
<dbReference type="Gene3D" id="3.30.559.10">
    <property type="entry name" value="Chloramphenicol acetyltransferase-like domain"/>
    <property type="match status" value="1"/>
</dbReference>
<comment type="caution">
    <text evidence="2">The sequence shown here is derived from an EMBL/GenBank/DDBJ whole genome shotgun (WGS) entry which is preliminary data.</text>
</comment>
<dbReference type="AlphaFoldDB" id="A0A1Q4VAI8"/>
<feature type="domain" description="Condensation" evidence="1">
    <location>
        <begin position="12"/>
        <end position="332"/>
    </location>
</feature>
<dbReference type="InterPro" id="IPR023213">
    <property type="entry name" value="CAT-like_dom_sf"/>
</dbReference>
<evidence type="ECO:0000313" key="2">
    <source>
        <dbReference type="EMBL" id="OKH94823.1"/>
    </source>
</evidence>
<dbReference type="PANTHER" id="PTHR45527">
    <property type="entry name" value="NONRIBOSOMAL PEPTIDE SYNTHETASE"/>
    <property type="match status" value="1"/>
</dbReference>
<sequence length="471" mass="50869">MAFTGGRFAAGPATCAQRHMWNLIQQRMPDSAFYNQIHWAALPPGGTLSDVREVLGELVGRHESLRTVYQVGGDGGLRQRVIRSGSFTVGTLKAADETDVWRVIDAWGEDTRRVAFDHAVDLPFRAAIVCRDGEPVQVALCVSHMAADLMGLRVFEAEIARLSAARAEGRAADPPPEFRQPLEQAAFEGSERGLRLLARAGRYWDEQLAGMPATMFPGAATVPESALPPFHSAVLESRAVALALPVLAERYRAGSSAVLLAVVSVLLGRRGGLRRCGLRLLAANRTEGVLRGTVSNLHQEVPVTVDLSGETVADVVRSARVAAMRAYANGLYDPDQAERVVQGHERARGEHIDLSCCFNDARAVREDRPGASPATPAEIRAAMALSTIEDDDLHEAERFFLVVHDDVPDRVRLVLGAQPQVLSPDDVRAFLHAVERLLVSLVADEMSLADCAAVAGAAVADGTWRSPRLHA</sequence>
<dbReference type="GO" id="GO:0005737">
    <property type="term" value="C:cytoplasm"/>
    <property type="evidence" value="ECO:0007669"/>
    <property type="project" value="TreeGrafter"/>
</dbReference>
<dbReference type="GO" id="GO:0044550">
    <property type="term" value="P:secondary metabolite biosynthetic process"/>
    <property type="evidence" value="ECO:0007669"/>
    <property type="project" value="TreeGrafter"/>
</dbReference>
<evidence type="ECO:0000259" key="1">
    <source>
        <dbReference type="Pfam" id="PF00668"/>
    </source>
</evidence>
<dbReference type="GO" id="GO:0031177">
    <property type="term" value="F:phosphopantetheine binding"/>
    <property type="evidence" value="ECO:0007669"/>
    <property type="project" value="TreeGrafter"/>
</dbReference>